<keyword evidence="3" id="KW-1185">Reference proteome</keyword>
<gene>
    <name evidence="2" type="ORF">PXEA_LOCUS35349</name>
</gene>
<dbReference type="Gene3D" id="3.30.160.60">
    <property type="entry name" value="Classic Zinc Finger"/>
    <property type="match status" value="1"/>
</dbReference>
<evidence type="ECO:0000313" key="2">
    <source>
        <dbReference type="EMBL" id="VEL41909.1"/>
    </source>
</evidence>
<organism evidence="2 3">
    <name type="scientific">Protopolystoma xenopodis</name>
    <dbReference type="NCBI Taxonomy" id="117903"/>
    <lineage>
        <taxon>Eukaryota</taxon>
        <taxon>Metazoa</taxon>
        <taxon>Spiralia</taxon>
        <taxon>Lophotrochozoa</taxon>
        <taxon>Platyhelminthes</taxon>
        <taxon>Monogenea</taxon>
        <taxon>Polyopisthocotylea</taxon>
        <taxon>Polystomatidea</taxon>
        <taxon>Polystomatidae</taxon>
        <taxon>Protopolystoma</taxon>
    </lineage>
</organism>
<sequence length="256" mass="28944">MNAATNLTWLLKARSRVLGTRPAKLASTSTSASTSRSPIRLRSRPGRTMSMTASRRSTRHASPLSRRSTASSDSLVRSSRLARLGLGLGLGQRSSPRRRSRSPGAGLPWSLEKCDVCQANFTEYSLPFHAGVCQRRRTHEEDTIRAHVRQQLRDSQPPRRPPGTVCHICGRRFTTASWPKHEPICLNKWIQWNSRMPRGHQRSTKPTRPQPTEDQLADMVEAALKSGRLEYTREHALDDVFLDASRRNELNWDVFG</sequence>
<feature type="region of interest" description="Disordered" evidence="1">
    <location>
        <begin position="21"/>
        <end position="76"/>
    </location>
</feature>
<dbReference type="Proteomes" id="UP000784294">
    <property type="component" value="Unassembled WGS sequence"/>
</dbReference>
<feature type="compositionally biased region" description="Low complexity" evidence="1">
    <location>
        <begin position="26"/>
        <end position="37"/>
    </location>
</feature>
<feature type="compositionally biased region" description="Low complexity" evidence="1">
    <location>
        <begin position="67"/>
        <end position="76"/>
    </location>
</feature>
<evidence type="ECO:0000256" key="1">
    <source>
        <dbReference type="SAM" id="MobiDB-lite"/>
    </source>
</evidence>
<reference evidence="2" key="1">
    <citation type="submission" date="2018-11" db="EMBL/GenBank/DDBJ databases">
        <authorList>
            <consortium name="Pathogen Informatics"/>
        </authorList>
    </citation>
    <scope>NUCLEOTIDE SEQUENCE</scope>
</reference>
<proteinExistence type="predicted"/>
<name>A0A448XPV7_9PLAT</name>
<protein>
    <submittedName>
        <fullName evidence="2">Uncharacterized protein</fullName>
    </submittedName>
</protein>
<accession>A0A448XPV7</accession>
<dbReference type="EMBL" id="CAAALY010271612">
    <property type="protein sequence ID" value="VEL41909.1"/>
    <property type="molecule type" value="Genomic_DNA"/>
</dbReference>
<dbReference type="OrthoDB" id="5793009at2759"/>
<evidence type="ECO:0000313" key="3">
    <source>
        <dbReference type="Proteomes" id="UP000784294"/>
    </source>
</evidence>
<dbReference type="AlphaFoldDB" id="A0A448XPV7"/>
<comment type="caution">
    <text evidence="2">The sequence shown here is derived from an EMBL/GenBank/DDBJ whole genome shotgun (WGS) entry which is preliminary data.</text>
</comment>
<dbReference type="Pfam" id="PF13913">
    <property type="entry name" value="zf-C2HC_2"/>
    <property type="match status" value="1"/>
</dbReference>